<dbReference type="InterPro" id="IPR001633">
    <property type="entry name" value="EAL_dom"/>
</dbReference>
<dbReference type="Gene3D" id="3.30.70.270">
    <property type="match status" value="1"/>
</dbReference>
<dbReference type="GO" id="GO:0071111">
    <property type="term" value="F:cyclic-guanylate-specific phosphodiesterase activity"/>
    <property type="evidence" value="ECO:0007669"/>
    <property type="project" value="InterPro"/>
</dbReference>
<dbReference type="InterPro" id="IPR029787">
    <property type="entry name" value="Nucleotide_cyclase"/>
</dbReference>
<feature type="transmembrane region" description="Helical" evidence="1">
    <location>
        <begin position="193"/>
        <end position="214"/>
    </location>
</feature>
<dbReference type="InterPro" id="IPR035919">
    <property type="entry name" value="EAL_sf"/>
</dbReference>
<dbReference type="OrthoDB" id="5894408at2"/>
<dbReference type="PROSITE" id="PS50883">
    <property type="entry name" value="EAL"/>
    <property type="match status" value="1"/>
</dbReference>
<feature type="domain" description="EAL" evidence="2">
    <location>
        <begin position="379"/>
        <end position="626"/>
    </location>
</feature>
<dbReference type="InterPro" id="IPR050706">
    <property type="entry name" value="Cyclic-di-GMP_PDE-like"/>
</dbReference>
<dbReference type="Pfam" id="PF00990">
    <property type="entry name" value="GGDEF"/>
    <property type="match status" value="1"/>
</dbReference>
<keyword evidence="1" id="KW-1133">Transmembrane helix</keyword>
<dbReference type="EMBL" id="MWPV01000004">
    <property type="protein sequence ID" value="OUL57172.1"/>
    <property type="molecule type" value="Genomic_DNA"/>
</dbReference>
<dbReference type="SUPFAM" id="SSF55073">
    <property type="entry name" value="Nucleotide cyclase"/>
    <property type="match status" value="1"/>
</dbReference>
<accession>A0A244CNJ9</accession>
<keyword evidence="1" id="KW-0812">Transmembrane</keyword>
<dbReference type="PANTHER" id="PTHR33121:SF70">
    <property type="entry name" value="SIGNALING PROTEIN YKOW"/>
    <property type="match status" value="1"/>
</dbReference>
<dbReference type="AlphaFoldDB" id="A0A244CNJ9"/>
<dbReference type="CDD" id="cd01948">
    <property type="entry name" value="EAL"/>
    <property type="match status" value="1"/>
</dbReference>
<dbReference type="SMART" id="SM00267">
    <property type="entry name" value="GGDEF"/>
    <property type="match status" value="1"/>
</dbReference>
<dbReference type="InterPro" id="IPR043128">
    <property type="entry name" value="Rev_trsase/Diguanyl_cyclase"/>
</dbReference>
<dbReference type="SMART" id="SM00052">
    <property type="entry name" value="EAL"/>
    <property type="match status" value="1"/>
</dbReference>
<evidence type="ECO:0000313" key="3">
    <source>
        <dbReference type="EMBL" id="OUL57172.1"/>
    </source>
</evidence>
<organism evidence="3 4">
    <name type="scientific">Pseudoalteromonas ulvae</name>
    <dbReference type="NCBI Taxonomy" id="107327"/>
    <lineage>
        <taxon>Bacteria</taxon>
        <taxon>Pseudomonadati</taxon>
        <taxon>Pseudomonadota</taxon>
        <taxon>Gammaproteobacteria</taxon>
        <taxon>Alteromonadales</taxon>
        <taxon>Pseudoalteromonadaceae</taxon>
        <taxon>Pseudoalteromonas</taxon>
    </lineage>
</organism>
<dbReference type="Proteomes" id="UP000194841">
    <property type="component" value="Unassembled WGS sequence"/>
</dbReference>
<feature type="transmembrane region" description="Helical" evidence="1">
    <location>
        <begin position="6"/>
        <end position="28"/>
    </location>
</feature>
<dbReference type="RefSeq" id="WP_086744632.1">
    <property type="nucleotide sequence ID" value="NZ_MWPV01000004.1"/>
</dbReference>
<gene>
    <name evidence="3" type="ORF">B1199_13430</name>
</gene>
<reference evidence="3 4" key="1">
    <citation type="submission" date="2017-02" db="EMBL/GenBank/DDBJ databases">
        <title>Pseudoalteromonas ulvae TC14 Genome.</title>
        <authorList>
            <person name="Molmeret M."/>
        </authorList>
    </citation>
    <scope>NUCLEOTIDE SEQUENCE [LARGE SCALE GENOMIC DNA]</scope>
    <source>
        <strain evidence="3">TC14</strain>
    </source>
</reference>
<proteinExistence type="predicted"/>
<dbReference type="SUPFAM" id="SSF141868">
    <property type="entry name" value="EAL domain-like"/>
    <property type="match status" value="1"/>
</dbReference>
<dbReference type="InterPro" id="IPR000160">
    <property type="entry name" value="GGDEF_dom"/>
</dbReference>
<evidence type="ECO:0000256" key="1">
    <source>
        <dbReference type="SAM" id="Phobius"/>
    </source>
</evidence>
<dbReference type="Gene3D" id="3.20.20.450">
    <property type="entry name" value="EAL domain"/>
    <property type="match status" value="1"/>
</dbReference>
<keyword evidence="1" id="KW-0472">Membrane</keyword>
<keyword evidence="4" id="KW-1185">Reference proteome</keyword>
<name>A0A244CNJ9_PSEDV</name>
<protein>
    <submittedName>
        <fullName evidence="3">GGDEF domain-containing protein</fullName>
    </submittedName>
</protein>
<evidence type="ECO:0000259" key="2">
    <source>
        <dbReference type="PROSITE" id="PS50883"/>
    </source>
</evidence>
<sequence length="631" mass="71963">MTSRHAHLSWLAAGFLTFILSLSGYVYYSYQLTYKEIMASVDDKLLDAALSVQHILGPDYHDNINDLNHISREEYLQKSKQLSDFTKKLDLEYVYAMVMIDGNVHFSASSYTAEDVKKNKITYFYDLYSEATELNKAAFYSTEPIFEYSSDQWGHFKTIFVPFTSADGRVYLTGADITIKDLQARLNTSMSQAIITSCFFFFIAVLVAVVYIQLLKRSYGTDSATGFANHIALQNTLRKSKQLHLLMAVIWVNDLEDINSFYGTKIGDTVIKRLMMRLKELSGDNYTLYRLSTNKIVVLTQDLTKTDSLEHMINQFNLNTPIIKEPFIYVTLCTGIAQGNKDLLLENAHIAAAQAKQSRHSLVRYSDSLHKVKSQYLYNVKMAKNVREAFNEQLLVPFFQPVVCLTNNEIVQYECLARIKTAENTYLKPEEFLTVINRSRMDGQLTRTMFSQCTEKFRRTSIHWSINLTAQDMLDPSLALFLEDELKRYPNPSHITIELLETEAIANFAEVKAFIDQIRAKGVRVMIDDFGTGYSNISNILKLNVDGIKLDGSLVKQIANDADVFLFIEHIASFTKQVNLLLVAESVENKLILDTLLKAGVTLMQGFYFSEPQASIEKTSKFKKWPAEQAI</sequence>
<dbReference type="PANTHER" id="PTHR33121">
    <property type="entry name" value="CYCLIC DI-GMP PHOSPHODIESTERASE PDEF"/>
    <property type="match status" value="1"/>
</dbReference>
<evidence type="ECO:0000313" key="4">
    <source>
        <dbReference type="Proteomes" id="UP000194841"/>
    </source>
</evidence>
<comment type="caution">
    <text evidence="3">The sequence shown here is derived from an EMBL/GenBank/DDBJ whole genome shotgun (WGS) entry which is preliminary data.</text>
</comment>
<dbReference type="Pfam" id="PF00563">
    <property type="entry name" value="EAL"/>
    <property type="match status" value="1"/>
</dbReference>